<reference evidence="2" key="1">
    <citation type="submission" date="2022-03" db="EMBL/GenBank/DDBJ databases">
        <title>Complete genome sequence of Caldinitratiruptor microaerophilus.</title>
        <authorList>
            <person name="Mukaiyama R."/>
            <person name="Nishiyama T."/>
            <person name="Ueda K."/>
        </authorList>
    </citation>
    <scope>NUCLEOTIDE SEQUENCE</scope>
    <source>
        <strain evidence="2">JCM 16183</strain>
    </source>
</reference>
<evidence type="ECO:0000313" key="3">
    <source>
        <dbReference type="Proteomes" id="UP001163687"/>
    </source>
</evidence>
<dbReference type="KEGG" id="cmic:caldi_34570"/>
<evidence type="ECO:0000256" key="1">
    <source>
        <dbReference type="SAM" id="MobiDB-lite"/>
    </source>
</evidence>
<keyword evidence="3" id="KW-1185">Reference proteome</keyword>
<dbReference type="InterPro" id="IPR036388">
    <property type="entry name" value="WH-like_DNA-bd_sf"/>
</dbReference>
<organism evidence="2 3">
    <name type="scientific">Caldinitratiruptor microaerophilus</name>
    <dbReference type="NCBI Taxonomy" id="671077"/>
    <lineage>
        <taxon>Bacteria</taxon>
        <taxon>Bacillati</taxon>
        <taxon>Bacillota</taxon>
        <taxon>Clostridia</taxon>
        <taxon>Eubacteriales</taxon>
        <taxon>Symbiobacteriaceae</taxon>
        <taxon>Caldinitratiruptor</taxon>
    </lineage>
</organism>
<dbReference type="InterPro" id="IPR036390">
    <property type="entry name" value="WH_DNA-bd_sf"/>
</dbReference>
<name>A0AA35CQL9_9FIRM</name>
<dbReference type="EMBL" id="AP025628">
    <property type="protein sequence ID" value="BDG62367.1"/>
    <property type="molecule type" value="Genomic_DNA"/>
</dbReference>
<protein>
    <submittedName>
        <fullName evidence="2">Uncharacterized protein</fullName>
    </submittedName>
</protein>
<accession>A0AA35CQL9</accession>
<dbReference type="SUPFAM" id="SSF46785">
    <property type="entry name" value="Winged helix' DNA-binding domain"/>
    <property type="match status" value="1"/>
</dbReference>
<proteinExistence type="predicted"/>
<dbReference type="Gene3D" id="1.10.10.10">
    <property type="entry name" value="Winged helix-like DNA-binding domain superfamily/Winged helix DNA-binding domain"/>
    <property type="match status" value="1"/>
</dbReference>
<sequence>MRTTPHPHAALLRELVRAGVLTGPEMAARLGLDREALARVVERLSALGYIAPAGCPPERAGTSAGACASCPLSGAPAGCPVAASGFGASGPTAWVLTARGRAFATRAAAGSPRFSLSPGRASPFPPRGCGRSG</sequence>
<dbReference type="AlphaFoldDB" id="A0AA35CQL9"/>
<gene>
    <name evidence="2" type="ORF">caldi_34570</name>
</gene>
<evidence type="ECO:0000313" key="2">
    <source>
        <dbReference type="EMBL" id="BDG62367.1"/>
    </source>
</evidence>
<feature type="region of interest" description="Disordered" evidence="1">
    <location>
        <begin position="110"/>
        <end position="133"/>
    </location>
</feature>
<dbReference type="RefSeq" id="WP_264842955.1">
    <property type="nucleotide sequence ID" value="NZ_AP025628.1"/>
</dbReference>
<dbReference type="Proteomes" id="UP001163687">
    <property type="component" value="Chromosome"/>
</dbReference>